<keyword evidence="5" id="KW-0813">Transport</keyword>
<gene>
    <name evidence="13" type="ORF">PBRA_004944</name>
    <name evidence="14" type="ORF">PLBR_LOCUS6423</name>
</gene>
<dbReference type="AlphaFoldDB" id="A0A0G4IM63"/>
<dbReference type="GO" id="GO:0004322">
    <property type="term" value="F:ferroxidase activity"/>
    <property type="evidence" value="ECO:0007669"/>
    <property type="project" value="UniProtKB-EC"/>
</dbReference>
<keyword evidence="8" id="KW-0560">Oxidoreductase</keyword>
<geneLocation type="mitochondrion" evidence="14"/>
<keyword evidence="4" id="KW-0409">Iron storage</keyword>
<dbReference type="Proteomes" id="UP000290189">
    <property type="component" value="Unassembled WGS sequence"/>
</dbReference>
<dbReference type="SUPFAM" id="SSF55387">
    <property type="entry name" value="Frataxin/Nqo15-like"/>
    <property type="match status" value="1"/>
</dbReference>
<dbReference type="PROSITE" id="PS50810">
    <property type="entry name" value="FRATAXIN_2"/>
    <property type="match status" value="1"/>
</dbReference>
<evidence type="ECO:0000256" key="1">
    <source>
        <dbReference type="ARBA" id="ARBA00004173"/>
    </source>
</evidence>
<dbReference type="GO" id="GO:0016226">
    <property type="term" value="P:iron-sulfur cluster assembly"/>
    <property type="evidence" value="ECO:0007669"/>
    <property type="project" value="InterPro"/>
</dbReference>
<dbReference type="SMART" id="SM01219">
    <property type="entry name" value="Frataxin_Cyay"/>
    <property type="match status" value="1"/>
</dbReference>
<keyword evidence="10" id="KW-0406">Ion transport</keyword>
<sequence length="164" mass="18061">MGRVRRLPFRGSAGSKMFVVSRVVRGRRAVWRATRACSSHSGGLPPVWTPQNIDEGTFHGIADDTLHAIDEALTDSDVPPSAMDVQLTDGVLTIGLTDSGTWVLNKQTPNRQLWLSSPISGPKRFDYLPNSKAWADTRDQLNLGELLQQELSSALHTDIRLDSL</sequence>
<evidence type="ECO:0000256" key="3">
    <source>
        <dbReference type="ARBA" id="ARBA00013107"/>
    </source>
</evidence>
<dbReference type="Pfam" id="PF01491">
    <property type="entry name" value="Frataxin_Cyay"/>
    <property type="match status" value="1"/>
</dbReference>
<dbReference type="GO" id="GO:0008199">
    <property type="term" value="F:ferric iron binding"/>
    <property type="evidence" value="ECO:0007669"/>
    <property type="project" value="InterPro"/>
</dbReference>
<dbReference type="OMA" id="APDRYHE"/>
<evidence type="ECO:0000313" key="16">
    <source>
        <dbReference type="Proteomes" id="UP000290189"/>
    </source>
</evidence>
<dbReference type="EMBL" id="OVEO01000011">
    <property type="protein sequence ID" value="SPQ99208.1"/>
    <property type="molecule type" value="Genomic_DNA"/>
</dbReference>
<dbReference type="PROSITE" id="PS01344">
    <property type="entry name" value="FRATAXIN_1"/>
    <property type="match status" value="1"/>
</dbReference>
<comment type="catalytic activity">
    <reaction evidence="12">
        <text>4 Fe(2+) + O2 + 4 H(+) = 4 Fe(3+) + 2 H2O</text>
        <dbReference type="Rhea" id="RHEA:11148"/>
        <dbReference type="ChEBI" id="CHEBI:15377"/>
        <dbReference type="ChEBI" id="CHEBI:15378"/>
        <dbReference type="ChEBI" id="CHEBI:15379"/>
        <dbReference type="ChEBI" id="CHEBI:29033"/>
        <dbReference type="ChEBI" id="CHEBI:29034"/>
        <dbReference type="EC" id="1.16.3.1"/>
    </reaction>
</comment>
<organism evidence="13 15">
    <name type="scientific">Plasmodiophora brassicae</name>
    <name type="common">Clubroot disease agent</name>
    <dbReference type="NCBI Taxonomy" id="37360"/>
    <lineage>
        <taxon>Eukaryota</taxon>
        <taxon>Sar</taxon>
        <taxon>Rhizaria</taxon>
        <taxon>Endomyxa</taxon>
        <taxon>Phytomyxea</taxon>
        <taxon>Plasmodiophorida</taxon>
        <taxon>Plasmodiophoridae</taxon>
        <taxon>Plasmodiophora</taxon>
    </lineage>
</organism>
<evidence type="ECO:0000313" key="15">
    <source>
        <dbReference type="Proteomes" id="UP000039324"/>
    </source>
</evidence>
<dbReference type="InterPro" id="IPR002908">
    <property type="entry name" value="Frataxin/CyaY"/>
</dbReference>
<protein>
    <recommendedName>
        <fullName evidence="3">ferroxidase</fullName>
        <ecNumber evidence="3">1.16.3.1</ecNumber>
    </recommendedName>
</protein>
<evidence type="ECO:0000313" key="13">
    <source>
        <dbReference type="EMBL" id="CEO96273.1"/>
    </source>
</evidence>
<keyword evidence="15" id="KW-1185">Reference proteome</keyword>
<dbReference type="OrthoDB" id="1897642at2759"/>
<dbReference type="GO" id="GO:0005739">
    <property type="term" value="C:mitochondrion"/>
    <property type="evidence" value="ECO:0007669"/>
    <property type="project" value="UniProtKB-SubCell"/>
</dbReference>
<dbReference type="NCBIfam" id="TIGR03422">
    <property type="entry name" value="mito_frataxin"/>
    <property type="match status" value="1"/>
</dbReference>
<dbReference type="InterPro" id="IPR020895">
    <property type="entry name" value="Frataxin_CS"/>
</dbReference>
<comment type="subcellular location">
    <subcellularLocation>
        <location evidence="1">Mitochondrion</location>
    </subcellularLocation>
</comment>
<evidence type="ECO:0000256" key="10">
    <source>
        <dbReference type="ARBA" id="ARBA00023065"/>
    </source>
</evidence>
<dbReference type="GO" id="GO:0034986">
    <property type="term" value="F:iron chaperone activity"/>
    <property type="evidence" value="ECO:0007669"/>
    <property type="project" value="TreeGrafter"/>
</dbReference>
<evidence type="ECO:0000256" key="2">
    <source>
        <dbReference type="ARBA" id="ARBA00008183"/>
    </source>
</evidence>
<evidence type="ECO:0000256" key="6">
    <source>
        <dbReference type="ARBA" id="ARBA00022496"/>
    </source>
</evidence>
<comment type="similarity">
    <text evidence="2">Belongs to the frataxin family.</text>
</comment>
<dbReference type="Gene3D" id="3.30.920.10">
    <property type="entry name" value="Frataxin/CyaY"/>
    <property type="match status" value="1"/>
</dbReference>
<dbReference type="Proteomes" id="UP000039324">
    <property type="component" value="Unassembled WGS sequence"/>
</dbReference>
<keyword evidence="9" id="KW-0408">Iron</keyword>
<evidence type="ECO:0000256" key="12">
    <source>
        <dbReference type="ARBA" id="ARBA00047990"/>
    </source>
</evidence>
<keyword evidence="6" id="KW-0410">Iron transport</keyword>
<dbReference type="STRING" id="37360.A0A0G4IM63"/>
<keyword evidence="11 14" id="KW-0496">Mitochondrion</keyword>
<dbReference type="InterPro" id="IPR036524">
    <property type="entry name" value="Frataxin/CyaY_sf"/>
</dbReference>
<evidence type="ECO:0000256" key="4">
    <source>
        <dbReference type="ARBA" id="ARBA00022434"/>
    </source>
</evidence>
<evidence type="ECO:0000256" key="8">
    <source>
        <dbReference type="ARBA" id="ARBA00023002"/>
    </source>
</evidence>
<dbReference type="EMBL" id="CDSF01000057">
    <property type="protein sequence ID" value="CEO96273.1"/>
    <property type="molecule type" value="Genomic_DNA"/>
</dbReference>
<dbReference type="EC" id="1.16.3.1" evidence="3"/>
<proteinExistence type="inferred from homology"/>
<dbReference type="PANTHER" id="PTHR16821">
    <property type="entry name" value="FRATAXIN"/>
    <property type="match status" value="1"/>
</dbReference>
<evidence type="ECO:0000256" key="7">
    <source>
        <dbReference type="ARBA" id="ARBA00022946"/>
    </source>
</evidence>
<evidence type="ECO:0000313" key="14">
    <source>
        <dbReference type="EMBL" id="SPQ99208.1"/>
    </source>
</evidence>
<dbReference type="GO" id="GO:0006826">
    <property type="term" value="P:iron ion transport"/>
    <property type="evidence" value="ECO:0007669"/>
    <property type="project" value="UniProtKB-KW"/>
</dbReference>
<dbReference type="PANTHER" id="PTHR16821:SF2">
    <property type="entry name" value="FRATAXIN, MITOCHONDRIAL"/>
    <property type="match status" value="1"/>
</dbReference>
<dbReference type="GO" id="GO:0051537">
    <property type="term" value="F:2 iron, 2 sulfur cluster binding"/>
    <property type="evidence" value="ECO:0007669"/>
    <property type="project" value="TreeGrafter"/>
</dbReference>
<keyword evidence="7" id="KW-0809">Transit peptide</keyword>
<dbReference type="GO" id="GO:0006879">
    <property type="term" value="P:intracellular iron ion homeostasis"/>
    <property type="evidence" value="ECO:0007669"/>
    <property type="project" value="UniProtKB-KW"/>
</dbReference>
<dbReference type="GO" id="GO:0008198">
    <property type="term" value="F:ferrous iron binding"/>
    <property type="evidence" value="ECO:0007669"/>
    <property type="project" value="TreeGrafter"/>
</dbReference>
<dbReference type="InterPro" id="IPR017789">
    <property type="entry name" value="Frataxin"/>
</dbReference>
<evidence type="ECO:0000256" key="11">
    <source>
        <dbReference type="ARBA" id="ARBA00023128"/>
    </source>
</evidence>
<evidence type="ECO:0000256" key="9">
    <source>
        <dbReference type="ARBA" id="ARBA00023004"/>
    </source>
</evidence>
<reference evidence="14 16" key="2">
    <citation type="submission" date="2018-03" db="EMBL/GenBank/DDBJ databases">
        <authorList>
            <person name="Fogelqvist J."/>
        </authorList>
    </citation>
    <scope>NUCLEOTIDE SEQUENCE [LARGE SCALE GENOMIC DNA]</scope>
</reference>
<accession>A0A0G4IM63</accession>
<name>A0A0G4IM63_PLABS</name>
<dbReference type="NCBIfam" id="TIGR03421">
    <property type="entry name" value="FeS_CyaY"/>
    <property type="match status" value="1"/>
</dbReference>
<evidence type="ECO:0000256" key="5">
    <source>
        <dbReference type="ARBA" id="ARBA00022448"/>
    </source>
</evidence>
<reference evidence="13 15" key="1">
    <citation type="submission" date="2015-02" db="EMBL/GenBank/DDBJ databases">
        <authorList>
            <person name="Chooi Y.-H."/>
        </authorList>
    </citation>
    <scope>NUCLEOTIDE SEQUENCE [LARGE SCALE GENOMIC DNA]</scope>
    <source>
        <strain evidence="13">E3</strain>
    </source>
</reference>